<comment type="caution">
    <text evidence="1">The sequence shown here is derived from an EMBL/GenBank/DDBJ whole genome shotgun (WGS) entry which is preliminary data.</text>
</comment>
<keyword evidence="2" id="KW-1185">Reference proteome</keyword>
<protein>
    <submittedName>
        <fullName evidence="1">Uncharacterized protein</fullName>
    </submittedName>
</protein>
<dbReference type="Proteomes" id="UP001056120">
    <property type="component" value="Linkage Group LG04"/>
</dbReference>
<gene>
    <name evidence="1" type="ORF">L1987_12881</name>
</gene>
<accession>A0ACB9JFE7</accession>
<evidence type="ECO:0000313" key="2">
    <source>
        <dbReference type="Proteomes" id="UP001056120"/>
    </source>
</evidence>
<reference evidence="2" key="1">
    <citation type="journal article" date="2022" name="Mol. Ecol. Resour.">
        <title>The genomes of chicory, endive, great burdock and yacon provide insights into Asteraceae palaeo-polyploidization history and plant inulin production.</title>
        <authorList>
            <person name="Fan W."/>
            <person name="Wang S."/>
            <person name="Wang H."/>
            <person name="Wang A."/>
            <person name="Jiang F."/>
            <person name="Liu H."/>
            <person name="Zhao H."/>
            <person name="Xu D."/>
            <person name="Zhang Y."/>
        </authorList>
    </citation>
    <scope>NUCLEOTIDE SEQUENCE [LARGE SCALE GENOMIC DNA]</scope>
    <source>
        <strain evidence="2">cv. Yunnan</strain>
    </source>
</reference>
<sequence>MCPSKSAAGMHVTHECRWCFSNGDIEQKHRFGGELPPLFVVVGSCSRSEENEEMRFDDALKCSQRWFMGAIDCTPEDEEDEDRYHVSNH</sequence>
<name>A0ACB9JFE7_9ASTR</name>
<evidence type="ECO:0000313" key="1">
    <source>
        <dbReference type="EMBL" id="KAI3819059.1"/>
    </source>
</evidence>
<reference evidence="1 2" key="2">
    <citation type="journal article" date="2022" name="Mol. Ecol. Resour.">
        <title>The genomes of chicory, endive, great burdock and yacon provide insights into Asteraceae paleo-polyploidization history and plant inulin production.</title>
        <authorList>
            <person name="Fan W."/>
            <person name="Wang S."/>
            <person name="Wang H."/>
            <person name="Wang A."/>
            <person name="Jiang F."/>
            <person name="Liu H."/>
            <person name="Zhao H."/>
            <person name="Xu D."/>
            <person name="Zhang Y."/>
        </authorList>
    </citation>
    <scope>NUCLEOTIDE SEQUENCE [LARGE SCALE GENOMIC DNA]</scope>
    <source>
        <strain evidence="2">cv. Yunnan</strain>
        <tissue evidence="1">Leaves</tissue>
    </source>
</reference>
<proteinExistence type="predicted"/>
<organism evidence="1 2">
    <name type="scientific">Smallanthus sonchifolius</name>
    <dbReference type="NCBI Taxonomy" id="185202"/>
    <lineage>
        <taxon>Eukaryota</taxon>
        <taxon>Viridiplantae</taxon>
        <taxon>Streptophyta</taxon>
        <taxon>Embryophyta</taxon>
        <taxon>Tracheophyta</taxon>
        <taxon>Spermatophyta</taxon>
        <taxon>Magnoliopsida</taxon>
        <taxon>eudicotyledons</taxon>
        <taxon>Gunneridae</taxon>
        <taxon>Pentapetalae</taxon>
        <taxon>asterids</taxon>
        <taxon>campanulids</taxon>
        <taxon>Asterales</taxon>
        <taxon>Asteraceae</taxon>
        <taxon>Asteroideae</taxon>
        <taxon>Heliantheae alliance</taxon>
        <taxon>Millerieae</taxon>
        <taxon>Smallanthus</taxon>
    </lineage>
</organism>
<dbReference type="EMBL" id="CM042021">
    <property type="protein sequence ID" value="KAI3819059.1"/>
    <property type="molecule type" value="Genomic_DNA"/>
</dbReference>